<dbReference type="InterPro" id="IPR047699">
    <property type="entry name" value="Permease_put_prefix"/>
</dbReference>
<keyword evidence="5 7" id="KW-0472">Membrane</keyword>
<dbReference type="Pfam" id="PF02687">
    <property type="entry name" value="FtsX"/>
    <property type="match status" value="2"/>
</dbReference>
<dbReference type="GO" id="GO:0005886">
    <property type="term" value="C:plasma membrane"/>
    <property type="evidence" value="ECO:0007669"/>
    <property type="project" value="UniProtKB-SubCell"/>
</dbReference>
<evidence type="ECO:0000256" key="5">
    <source>
        <dbReference type="ARBA" id="ARBA00023136"/>
    </source>
</evidence>
<evidence type="ECO:0000256" key="6">
    <source>
        <dbReference type="ARBA" id="ARBA00038076"/>
    </source>
</evidence>
<feature type="transmembrane region" description="Helical" evidence="7">
    <location>
        <begin position="498"/>
        <end position="522"/>
    </location>
</feature>
<comment type="subcellular location">
    <subcellularLocation>
        <location evidence="1">Cell membrane</location>
        <topology evidence="1">Multi-pass membrane protein</topology>
    </subcellularLocation>
</comment>
<feature type="transmembrane region" description="Helical" evidence="7">
    <location>
        <begin position="360"/>
        <end position="382"/>
    </location>
</feature>
<accession>A0A937FYF5</accession>
<evidence type="ECO:0000256" key="1">
    <source>
        <dbReference type="ARBA" id="ARBA00004651"/>
    </source>
</evidence>
<dbReference type="InterPro" id="IPR003838">
    <property type="entry name" value="ABC3_permease_C"/>
</dbReference>
<evidence type="ECO:0000256" key="2">
    <source>
        <dbReference type="ARBA" id="ARBA00022475"/>
    </source>
</evidence>
<keyword evidence="4 7" id="KW-1133">Transmembrane helix</keyword>
<comment type="caution">
    <text evidence="10">The sequence shown here is derived from an EMBL/GenBank/DDBJ whole genome shotgun (WGS) entry which is preliminary data.</text>
</comment>
<keyword evidence="2" id="KW-1003">Cell membrane</keyword>
<dbReference type="GO" id="GO:0022857">
    <property type="term" value="F:transmembrane transporter activity"/>
    <property type="evidence" value="ECO:0007669"/>
    <property type="project" value="TreeGrafter"/>
</dbReference>
<proteinExistence type="inferred from homology"/>
<dbReference type="InterPro" id="IPR025857">
    <property type="entry name" value="MacB_PCD"/>
</dbReference>
<dbReference type="NCBIfam" id="NF038404">
    <property type="entry name" value="perm_prefix_2"/>
    <property type="match status" value="1"/>
</dbReference>
<feature type="transmembrane region" description="Helical" evidence="7">
    <location>
        <begin position="836"/>
        <end position="858"/>
    </location>
</feature>
<feature type="domain" description="MacB-like periplasmic core" evidence="9">
    <location>
        <begin position="509"/>
        <end position="719"/>
    </location>
</feature>
<feature type="transmembrane region" description="Helical" evidence="7">
    <location>
        <begin position="453"/>
        <end position="477"/>
    </location>
</feature>
<dbReference type="EMBL" id="JAEUGD010000042">
    <property type="protein sequence ID" value="MBL6447087.1"/>
    <property type="molecule type" value="Genomic_DNA"/>
</dbReference>
<comment type="similarity">
    <text evidence="6">Belongs to the ABC-4 integral membrane protein family.</text>
</comment>
<keyword evidence="3 7" id="KW-0812">Transmembrane</keyword>
<evidence type="ECO:0000256" key="7">
    <source>
        <dbReference type="SAM" id="Phobius"/>
    </source>
</evidence>
<keyword evidence="11" id="KW-1185">Reference proteome</keyword>
<dbReference type="RefSeq" id="WP_202856614.1">
    <property type="nucleotide sequence ID" value="NZ_JAEUGD010000042.1"/>
</dbReference>
<evidence type="ECO:0000313" key="10">
    <source>
        <dbReference type="EMBL" id="MBL6447087.1"/>
    </source>
</evidence>
<dbReference type="AlphaFoldDB" id="A0A937FYF5"/>
<reference evidence="10" key="1">
    <citation type="submission" date="2021-01" db="EMBL/GenBank/DDBJ databases">
        <title>Fulvivirga kasyanovii gen. nov., sp nov., a novel member of the phylum Bacteroidetes isolated from seawater in a mussel farm.</title>
        <authorList>
            <person name="Zhao L.-H."/>
            <person name="Wang Z.-J."/>
        </authorList>
    </citation>
    <scope>NUCLEOTIDE SEQUENCE</scope>
    <source>
        <strain evidence="10">29W222</strain>
    </source>
</reference>
<protein>
    <submittedName>
        <fullName evidence="10">ABC transporter permease</fullName>
    </submittedName>
</protein>
<dbReference type="PANTHER" id="PTHR30572">
    <property type="entry name" value="MEMBRANE COMPONENT OF TRANSPORTER-RELATED"/>
    <property type="match status" value="1"/>
</dbReference>
<feature type="transmembrane region" description="Helical" evidence="7">
    <location>
        <begin position="411"/>
        <end position="433"/>
    </location>
</feature>
<dbReference type="Proteomes" id="UP000614216">
    <property type="component" value="Unassembled WGS sequence"/>
</dbReference>
<evidence type="ECO:0000259" key="8">
    <source>
        <dbReference type="Pfam" id="PF02687"/>
    </source>
</evidence>
<feature type="transmembrane region" description="Helical" evidence="7">
    <location>
        <begin position="752"/>
        <end position="775"/>
    </location>
</feature>
<dbReference type="PANTHER" id="PTHR30572:SF4">
    <property type="entry name" value="ABC TRANSPORTER PERMEASE YTRF"/>
    <property type="match status" value="1"/>
</dbReference>
<feature type="transmembrane region" description="Helical" evidence="7">
    <location>
        <begin position="796"/>
        <end position="824"/>
    </location>
</feature>
<organism evidence="10 11">
    <name type="scientific">Fulvivirga marina</name>
    <dbReference type="NCBI Taxonomy" id="2494733"/>
    <lineage>
        <taxon>Bacteria</taxon>
        <taxon>Pseudomonadati</taxon>
        <taxon>Bacteroidota</taxon>
        <taxon>Cytophagia</taxon>
        <taxon>Cytophagales</taxon>
        <taxon>Fulvivirgaceae</taxon>
        <taxon>Fulvivirga</taxon>
    </lineage>
</organism>
<evidence type="ECO:0000256" key="3">
    <source>
        <dbReference type="ARBA" id="ARBA00022692"/>
    </source>
</evidence>
<evidence type="ECO:0000259" key="9">
    <source>
        <dbReference type="Pfam" id="PF12704"/>
    </source>
</evidence>
<feature type="transmembrane region" description="Helical" evidence="7">
    <location>
        <begin position="99"/>
        <end position="120"/>
    </location>
</feature>
<feature type="domain" description="ABC3 transporter permease C-terminal" evidence="8">
    <location>
        <begin position="366"/>
        <end position="481"/>
    </location>
</feature>
<gene>
    <name evidence="10" type="ORF">JMN32_12265</name>
</gene>
<feature type="domain" description="MacB-like periplasmic core" evidence="9">
    <location>
        <begin position="98"/>
        <end position="318"/>
    </location>
</feature>
<feature type="domain" description="ABC3 transporter permease C-terminal" evidence="8">
    <location>
        <begin position="755"/>
        <end position="864"/>
    </location>
</feature>
<evidence type="ECO:0000256" key="4">
    <source>
        <dbReference type="ARBA" id="ARBA00022989"/>
    </source>
</evidence>
<dbReference type="InterPro" id="IPR050250">
    <property type="entry name" value="Macrolide_Exporter_MacB"/>
</dbReference>
<dbReference type="Pfam" id="PF12704">
    <property type="entry name" value="MacB_PCD"/>
    <property type="match status" value="2"/>
</dbReference>
<evidence type="ECO:0000313" key="11">
    <source>
        <dbReference type="Proteomes" id="UP000614216"/>
    </source>
</evidence>
<name>A0A937FYF5_9BACT</name>
<sequence>MDNNNNHTAPRLAEVLLLWFLKEELAEEVLGDLEEKFHYTAVHRSVLRAKVNYWYQVFQYLRPFAIKNYRSNNSKLNIMYQHNFKISLRNILRNKGYSLINLGGLTVSLTVVILIGLWTYDELSFNSYHSNMDNISQVMMAYHSPGEDIKVGSSLPPALGTLLKDNYSNYFDEVAMIRSRPEERIFTSDKGHFTESGYFMQPAGAKIFSLNMLKGDINGLKDMHSILISETLAKKLFGDKNPLDQSITMDGNTNLVVAGIYQDLPHNTSFSNASYFAPLDLYIHGWSDLTAWDNYFIHTYVQTKPNVKQSTVSSLIKELMLPHTDEESGKRYLFLLPMDKWHLHSEFENGQPVNGKRLKFVWLFGAAAIFILALACINFMNLSTAAAERRAKEIGIRKSLGSLRMQLMSQFLIESSLLAFLSFLSALIIATLVLPWFNNIAVKEITLPVSNPWFWSFGIGLSLITGLLSGTYPALYLSALHPIKSLRGGFNAGRKGVLFRKTLVIFQFTISILLISGTILVYQQIQHAKDRPSGYSKANLLVIPKRSGEMYGKYQTFRTELKKSGAVMEVGEANYPITNTLGNNNGFDWDGKSPSFDPSFNTIVVNYDYGKTIDWEITEGRDFTSDLPSDVSKSVIITESAKRLMGFDKAVSKELRFSRDYFGGNRFTIVGVVKDMIKGDPFQAPRPAIMFLTDHELPFMFVRLTPELHIAEALTRMETVVKGIAPSAPFNYNFIDEEYGAKFRAEERAGKLVSIFAILAIFISCLGMFGLVSFITEKRTKEIGIRKVLGASLSNLWRTLSLNFIYPVIIACLIASPIAYYIFSNWLHSYDYKIEISWWVFGISGMAAIAITIITVSYRTIKAALLNPIKNLQSE</sequence>